<name>A0A1K1RWW5_9FLAO</name>
<keyword evidence="9" id="KW-1185">Reference proteome</keyword>
<keyword evidence="3" id="KW-0732">Signal</keyword>
<feature type="domain" description="SusD-like N-terminal" evidence="7">
    <location>
        <begin position="97"/>
        <end position="233"/>
    </location>
</feature>
<proteinExistence type="inferred from homology"/>
<dbReference type="AlphaFoldDB" id="A0A1K1RWW5"/>
<evidence type="ECO:0000256" key="5">
    <source>
        <dbReference type="ARBA" id="ARBA00023237"/>
    </source>
</evidence>
<dbReference type="Gene3D" id="1.25.40.390">
    <property type="match status" value="1"/>
</dbReference>
<protein>
    <submittedName>
        <fullName evidence="8">SusD family protein</fullName>
    </submittedName>
</protein>
<evidence type="ECO:0000313" key="9">
    <source>
        <dbReference type="Proteomes" id="UP000182248"/>
    </source>
</evidence>
<comment type="subcellular location">
    <subcellularLocation>
        <location evidence="1">Cell outer membrane</location>
    </subcellularLocation>
</comment>
<dbReference type="Pfam" id="PF14322">
    <property type="entry name" value="SusD-like_3"/>
    <property type="match status" value="1"/>
</dbReference>
<keyword evidence="5" id="KW-0998">Cell outer membrane</keyword>
<reference evidence="8 9" key="1">
    <citation type="submission" date="2016-11" db="EMBL/GenBank/DDBJ databases">
        <authorList>
            <person name="Jaros S."/>
            <person name="Januszkiewicz K."/>
            <person name="Wedrychowicz H."/>
        </authorList>
    </citation>
    <scope>NUCLEOTIDE SEQUENCE [LARGE SCALE GENOMIC DNA]</scope>
    <source>
        <strain evidence="8 9">CGMCC 1.12145</strain>
    </source>
</reference>
<dbReference type="InterPro" id="IPR012944">
    <property type="entry name" value="SusD_RagB_dom"/>
</dbReference>
<evidence type="ECO:0000256" key="2">
    <source>
        <dbReference type="ARBA" id="ARBA00006275"/>
    </source>
</evidence>
<evidence type="ECO:0000256" key="1">
    <source>
        <dbReference type="ARBA" id="ARBA00004442"/>
    </source>
</evidence>
<dbReference type="RefSeq" id="WP_072319326.1">
    <property type="nucleotide sequence ID" value="NZ_FPJE01000038.1"/>
</dbReference>
<evidence type="ECO:0000256" key="3">
    <source>
        <dbReference type="ARBA" id="ARBA00022729"/>
    </source>
</evidence>
<dbReference type="STRING" id="1150368.SAMN02927921_04101"/>
<dbReference type="Proteomes" id="UP000182248">
    <property type="component" value="Unassembled WGS sequence"/>
</dbReference>
<evidence type="ECO:0000256" key="4">
    <source>
        <dbReference type="ARBA" id="ARBA00023136"/>
    </source>
</evidence>
<evidence type="ECO:0000259" key="6">
    <source>
        <dbReference type="Pfam" id="PF07980"/>
    </source>
</evidence>
<dbReference type="GO" id="GO:0009279">
    <property type="term" value="C:cell outer membrane"/>
    <property type="evidence" value="ECO:0007669"/>
    <property type="project" value="UniProtKB-SubCell"/>
</dbReference>
<gene>
    <name evidence="8" type="ORF">SAMN02927921_04101</name>
</gene>
<dbReference type="InterPro" id="IPR033985">
    <property type="entry name" value="SusD-like_N"/>
</dbReference>
<evidence type="ECO:0000259" key="7">
    <source>
        <dbReference type="Pfam" id="PF14322"/>
    </source>
</evidence>
<dbReference type="CDD" id="cd08977">
    <property type="entry name" value="SusD"/>
    <property type="match status" value="1"/>
</dbReference>
<feature type="domain" description="RagB/SusD" evidence="6">
    <location>
        <begin position="333"/>
        <end position="473"/>
    </location>
</feature>
<keyword evidence="4" id="KW-0472">Membrane</keyword>
<dbReference type="OrthoDB" id="5694214at2"/>
<dbReference type="InterPro" id="IPR011990">
    <property type="entry name" value="TPR-like_helical_dom_sf"/>
</dbReference>
<sequence length="473" mass="53706">MSIVKNIQKYHFKWIILIGIITGQLSCEDALEPDFPKELYINQYEVFDTANNAEAAARGMYQQMLTPGHPFYTSLDGGISTLAGMSADELLYLLDNNADLTQFNTNMLLAENGKVEDIWKGFYQSIFTANGLLVNLSNTDINPELVTKLRGEALFVRAISYFHLVNFFGDIPLVLNNNYLENANIARSPASKVYAQIESDLLESIVALPDTYEAERTRPIKATAKAFLARVYLYQENWQEAIDLATEIINDTSTYELVDLNNIVQVGNREALWQLHISKPLANNPVTNEGTAFISSTALFFRYSQLQESLVTIFEPGDLRKDRWVYEYLPDVYLPYKYKRGNVTDPGPLEYTTVMRLAEVYLIRAEAYARTEQNMEALMDLDALRGRAGLSLLAETQPELSGEVLLQQILQERQAELFTEWGHRWLDLKRTGKALEVLSPIKPGIDENDLLWPIPQLEINNNPALRGHQNPGY</sequence>
<dbReference type="SUPFAM" id="SSF48452">
    <property type="entry name" value="TPR-like"/>
    <property type="match status" value="1"/>
</dbReference>
<dbReference type="Pfam" id="PF07980">
    <property type="entry name" value="SusD_RagB"/>
    <property type="match status" value="1"/>
</dbReference>
<accession>A0A1K1RWW5</accession>
<evidence type="ECO:0000313" key="8">
    <source>
        <dbReference type="EMBL" id="SFW76309.1"/>
    </source>
</evidence>
<organism evidence="8 9">
    <name type="scientific">Sinomicrobium oceani</name>
    <dbReference type="NCBI Taxonomy" id="1150368"/>
    <lineage>
        <taxon>Bacteria</taxon>
        <taxon>Pseudomonadati</taxon>
        <taxon>Bacteroidota</taxon>
        <taxon>Flavobacteriia</taxon>
        <taxon>Flavobacteriales</taxon>
        <taxon>Flavobacteriaceae</taxon>
        <taxon>Sinomicrobium</taxon>
    </lineage>
</organism>
<comment type="similarity">
    <text evidence="2">Belongs to the SusD family.</text>
</comment>
<dbReference type="EMBL" id="FPJE01000038">
    <property type="protein sequence ID" value="SFW76309.1"/>
    <property type="molecule type" value="Genomic_DNA"/>
</dbReference>